<gene>
    <name evidence="1" type="ORF">LCGC14_2837340</name>
</gene>
<accession>A0A0F8YCG5</accession>
<protein>
    <submittedName>
        <fullName evidence="1">Uncharacterized protein</fullName>
    </submittedName>
</protein>
<dbReference type="AlphaFoldDB" id="A0A0F8YCG5"/>
<sequence length="156" mass="18134">EHMDIKASVPEMKSVLKQLHLVLFTLWQDITSFHDFALSLETFLDTLVRKSLVGSYPMNLKIMEKLYEIRDELENISFSREDFAKEDIFKIFQEMLEGEIVSFSGSPLKGLQILGMFETRSLNFENVIIMDGNESLLPKLHIQFSNDSDKDVRLVR</sequence>
<organism evidence="1">
    <name type="scientific">marine sediment metagenome</name>
    <dbReference type="NCBI Taxonomy" id="412755"/>
    <lineage>
        <taxon>unclassified sequences</taxon>
        <taxon>metagenomes</taxon>
        <taxon>ecological metagenomes</taxon>
    </lineage>
</organism>
<feature type="non-terminal residue" evidence="1">
    <location>
        <position position="1"/>
    </location>
</feature>
<evidence type="ECO:0000313" key="1">
    <source>
        <dbReference type="EMBL" id="KKK79058.1"/>
    </source>
</evidence>
<dbReference type="EMBL" id="LAZR01054202">
    <property type="protein sequence ID" value="KKK79058.1"/>
    <property type="molecule type" value="Genomic_DNA"/>
</dbReference>
<comment type="caution">
    <text evidence="1">The sequence shown here is derived from an EMBL/GenBank/DDBJ whole genome shotgun (WGS) entry which is preliminary data.</text>
</comment>
<reference evidence="1" key="1">
    <citation type="journal article" date="2015" name="Nature">
        <title>Complex archaea that bridge the gap between prokaryotes and eukaryotes.</title>
        <authorList>
            <person name="Spang A."/>
            <person name="Saw J.H."/>
            <person name="Jorgensen S.L."/>
            <person name="Zaremba-Niedzwiedzka K."/>
            <person name="Martijn J."/>
            <person name="Lind A.E."/>
            <person name="van Eijk R."/>
            <person name="Schleper C."/>
            <person name="Guy L."/>
            <person name="Ettema T.J."/>
        </authorList>
    </citation>
    <scope>NUCLEOTIDE SEQUENCE</scope>
</reference>
<name>A0A0F8YCG5_9ZZZZ</name>
<dbReference type="SUPFAM" id="SSF52540">
    <property type="entry name" value="P-loop containing nucleoside triphosphate hydrolases"/>
    <property type="match status" value="1"/>
</dbReference>
<proteinExistence type="predicted"/>
<dbReference type="InterPro" id="IPR027417">
    <property type="entry name" value="P-loop_NTPase"/>
</dbReference>